<gene>
    <name evidence="3" type="ORF">MARPO_0054s0020</name>
</gene>
<dbReference type="Proteomes" id="UP000244005">
    <property type="component" value="Unassembled WGS sequence"/>
</dbReference>
<evidence type="ECO:0000256" key="1">
    <source>
        <dbReference type="SAM" id="MobiDB-lite"/>
    </source>
</evidence>
<evidence type="ECO:0000313" key="4">
    <source>
        <dbReference type="Proteomes" id="UP000244005"/>
    </source>
</evidence>
<keyword evidence="2" id="KW-0472">Membrane</keyword>
<name>A0A2R6WVP3_MARPO</name>
<evidence type="ECO:0000256" key="2">
    <source>
        <dbReference type="SAM" id="Phobius"/>
    </source>
</evidence>
<evidence type="ECO:0000313" key="3">
    <source>
        <dbReference type="EMBL" id="PTQ37904.1"/>
    </source>
</evidence>
<feature type="transmembrane region" description="Helical" evidence="2">
    <location>
        <begin position="200"/>
        <end position="223"/>
    </location>
</feature>
<reference evidence="4" key="1">
    <citation type="journal article" date="2017" name="Cell">
        <title>Insights into land plant evolution garnered from the Marchantia polymorpha genome.</title>
        <authorList>
            <person name="Bowman J.L."/>
            <person name="Kohchi T."/>
            <person name="Yamato K.T."/>
            <person name="Jenkins J."/>
            <person name="Shu S."/>
            <person name="Ishizaki K."/>
            <person name="Yamaoka S."/>
            <person name="Nishihama R."/>
            <person name="Nakamura Y."/>
            <person name="Berger F."/>
            <person name="Adam C."/>
            <person name="Aki S.S."/>
            <person name="Althoff F."/>
            <person name="Araki T."/>
            <person name="Arteaga-Vazquez M.A."/>
            <person name="Balasubrmanian S."/>
            <person name="Barry K."/>
            <person name="Bauer D."/>
            <person name="Boehm C.R."/>
            <person name="Briginshaw L."/>
            <person name="Caballero-Perez J."/>
            <person name="Catarino B."/>
            <person name="Chen F."/>
            <person name="Chiyoda S."/>
            <person name="Chovatia M."/>
            <person name="Davies K.M."/>
            <person name="Delmans M."/>
            <person name="Demura T."/>
            <person name="Dierschke T."/>
            <person name="Dolan L."/>
            <person name="Dorantes-Acosta A.E."/>
            <person name="Eklund D.M."/>
            <person name="Florent S.N."/>
            <person name="Flores-Sandoval E."/>
            <person name="Fujiyama A."/>
            <person name="Fukuzawa H."/>
            <person name="Galik B."/>
            <person name="Grimanelli D."/>
            <person name="Grimwood J."/>
            <person name="Grossniklaus U."/>
            <person name="Hamada T."/>
            <person name="Haseloff J."/>
            <person name="Hetherington A.J."/>
            <person name="Higo A."/>
            <person name="Hirakawa Y."/>
            <person name="Hundley H.N."/>
            <person name="Ikeda Y."/>
            <person name="Inoue K."/>
            <person name="Inoue S.I."/>
            <person name="Ishida S."/>
            <person name="Jia Q."/>
            <person name="Kakita M."/>
            <person name="Kanazawa T."/>
            <person name="Kawai Y."/>
            <person name="Kawashima T."/>
            <person name="Kennedy M."/>
            <person name="Kinose K."/>
            <person name="Kinoshita T."/>
            <person name="Kohara Y."/>
            <person name="Koide E."/>
            <person name="Komatsu K."/>
            <person name="Kopischke S."/>
            <person name="Kubo M."/>
            <person name="Kyozuka J."/>
            <person name="Lagercrantz U."/>
            <person name="Lin S.S."/>
            <person name="Lindquist E."/>
            <person name="Lipzen A.M."/>
            <person name="Lu C.W."/>
            <person name="De Luna E."/>
            <person name="Martienssen R.A."/>
            <person name="Minamino N."/>
            <person name="Mizutani M."/>
            <person name="Mizutani M."/>
            <person name="Mochizuki N."/>
            <person name="Monte I."/>
            <person name="Mosher R."/>
            <person name="Nagasaki H."/>
            <person name="Nakagami H."/>
            <person name="Naramoto S."/>
            <person name="Nishitani K."/>
            <person name="Ohtani M."/>
            <person name="Okamoto T."/>
            <person name="Okumura M."/>
            <person name="Phillips J."/>
            <person name="Pollak B."/>
            <person name="Reinders A."/>
            <person name="Rovekamp M."/>
            <person name="Sano R."/>
            <person name="Sawa S."/>
            <person name="Schmid M.W."/>
            <person name="Shirakawa M."/>
            <person name="Solano R."/>
            <person name="Spunde A."/>
            <person name="Suetsugu N."/>
            <person name="Sugano S."/>
            <person name="Sugiyama A."/>
            <person name="Sun R."/>
            <person name="Suzuki Y."/>
            <person name="Takenaka M."/>
            <person name="Takezawa D."/>
            <person name="Tomogane H."/>
            <person name="Tsuzuki M."/>
            <person name="Ueda T."/>
            <person name="Umeda M."/>
            <person name="Ward J.M."/>
            <person name="Watanabe Y."/>
            <person name="Yazaki K."/>
            <person name="Yokoyama R."/>
            <person name="Yoshitake Y."/>
            <person name="Yotsui I."/>
            <person name="Zachgo S."/>
            <person name="Schmutz J."/>
        </authorList>
    </citation>
    <scope>NUCLEOTIDE SEQUENCE [LARGE SCALE GENOMIC DNA]</scope>
    <source>
        <strain evidence="4">Tak-1</strain>
    </source>
</reference>
<dbReference type="Gramene" id="Mp4g15550.1">
    <property type="protein sequence ID" value="Mp4g15550.1.cds"/>
    <property type="gene ID" value="Mp4g15550"/>
</dbReference>
<keyword evidence="2" id="KW-1133">Transmembrane helix</keyword>
<organism evidence="3 4">
    <name type="scientific">Marchantia polymorpha</name>
    <name type="common">Common liverwort</name>
    <name type="synonym">Marchantia aquatica</name>
    <dbReference type="NCBI Taxonomy" id="3197"/>
    <lineage>
        <taxon>Eukaryota</taxon>
        <taxon>Viridiplantae</taxon>
        <taxon>Streptophyta</taxon>
        <taxon>Embryophyta</taxon>
        <taxon>Marchantiophyta</taxon>
        <taxon>Marchantiopsida</taxon>
        <taxon>Marchantiidae</taxon>
        <taxon>Marchantiales</taxon>
        <taxon>Marchantiaceae</taxon>
        <taxon>Marchantia</taxon>
    </lineage>
</organism>
<keyword evidence="4" id="KW-1185">Reference proteome</keyword>
<feature type="region of interest" description="Disordered" evidence="1">
    <location>
        <begin position="149"/>
        <end position="169"/>
    </location>
</feature>
<keyword evidence="2" id="KW-0812">Transmembrane</keyword>
<proteinExistence type="predicted"/>
<dbReference type="EMBL" id="KZ772726">
    <property type="protein sequence ID" value="PTQ37904.1"/>
    <property type="molecule type" value="Genomic_DNA"/>
</dbReference>
<sequence>MDRARLAASDVSDSAIELENCFAVRLILEFKIGPKRFRRLTTAHPIPSHPVHSSRKRPACQRLFENQQPGWLNGWLAGDLTWWRGLWMRGRREILGYGTRLRTVGEGRKSERPRKHSSYYTRVILSVCLMAAPTGKKSVIRPLGSYSLGGEPSERKSAPVSPTTSSVRAHAHRIVGARSSQLPESVSMEPSPLTIMTAHMLGGFICSLVGSYGSICTSFLFTLRMLHSYKILPLRPRTASEFVEHVRANFAQESELAAAEANETRALRAALFRHPCSSFSSTSEE</sequence>
<dbReference type="AlphaFoldDB" id="A0A2R6WVP3"/>
<accession>A0A2R6WVP3</accession>
<protein>
    <submittedName>
        <fullName evidence="3">Uncharacterized protein</fullName>
    </submittedName>
</protein>